<name>A0ABU8HBC0_9BACI</name>
<dbReference type="GO" id="GO:0051213">
    <property type="term" value="F:dioxygenase activity"/>
    <property type="evidence" value="ECO:0007669"/>
    <property type="project" value="UniProtKB-KW"/>
</dbReference>
<dbReference type="InterPro" id="IPR037523">
    <property type="entry name" value="VOC_core"/>
</dbReference>
<evidence type="ECO:0000313" key="2">
    <source>
        <dbReference type="EMBL" id="MEI5906618.1"/>
    </source>
</evidence>
<reference evidence="2 3" key="1">
    <citation type="journal article" date="2018" name="J. Microbiol.">
        <title>Bacillus spongiae sp. nov., isolated from sponge of Jeju Island.</title>
        <authorList>
            <person name="Lee G.E."/>
            <person name="Im W.T."/>
            <person name="Park J.S."/>
        </authorList>
    </citation>
    <scope>NUCLEOTIDE SEQUENCE [LARGE SCALE GENOMIC DNA]</scope>
    <source>
        <strain evidence="2 3">135PIL107-10</strain>
    </source>
</reference>
<dbReference type="EMBL" id="JBBAXC010000004">
    <property type="protein sequence ID" value="MEI5906618.1"/>
    <property type="molecule type" value="Genomic_DNA"/>
</dbReference>
<dbReference type="PROSITE" id="PS51819">
    <property type="entry name" value="VOC"/>
    <property type="match status" value="1"/>
</dbReference>
<comment type="caution">
    <text evidence="2">The sequence shown here is derived from an EMBL/GenBank/DDBJ whole genome shotgun (WGS) entry which is preliminary data.</text>
</comment>
<keyword evidence="2" id="KW-0223">Dioxygenase</keyword>
<keyword evidence="2" id="KW-0560">Oxidoreductase</keyword>
<feature type="domain" description="VOC" evidence="1">
    <location>
        <begin position="1"/>
        <end position="116"/>
    </location>
</feature>
<dbReference type="Gene3D" id="3.10.180.10">
    <property type="entry name" value="2,3-Dihydroxybiphenyl 1,2-Dioxygenase, domain 1"/>
    <property type="match status" value="1"/>
</dbReference>
<dbReference type="SUPFAM" id="SSF54593">
    <property type="entry name" value="Glyoxalase/Bleomycin resistance protein/Dihydroxybiphenyl dioxygenase"/>
    <property type="match status" value="1"/>
</dbReference>
<proteinExistence type="predicted"/>
<organism evidence="2 3">
    <name type="scientific">Bacillus spongiae</name>
    <dbReference type="NCBI Taxonomy" id="2683610"/>
    <lineage>
        <taxon>Bacteria</taxon>
        <taxon>Bacillati</taxon>
        <taxon>Bacillota</taxon>
        <taxon>Bacilli</taxon>
        <taxon>Bacillales</taxon>
        <taxon>Bacillaceae</taxon>
        <taxon>Bacillus</taxon>
    </lineage>
</organism>
<gene>
    <name evidence="2" type="ORF">WAK64_06050</name>
</gene>
<accession>A0ABU8HBC0</accession>
<dbReference type="RefSeq" id="WP_336586056.1">
    <property type="nucleotide sequence ID" value="NZ_JBBAXC010000004.1"/>
</dbReference>
<keyword evidence="3" id="KW-1185">Reference proteome</keyword>
<protein>
    <submittedName>
        <fullName evidence="2">Ring-cleaving dioxygenase</fullName>
    </submittedName>
</protein>
<dbReference type="InterPro" id="IPR029068">
    <property type="entry name" value="Glyas_Bleomycin-R_OHBP_Dase"/>
</dbReference>
<evidence type="ECO:0000313" key="3">
    <source>
        <dbReference type="Proteomes" id="UP001312865"/>
    </source>
</evidence>
<dbReference type="Proteomes" id="UP001312865">
    <property type="component" value="Unassembled WGS sequence"/>
</dbReference>
<evidence type="ECO:0000259" key="1">
    <source>
        <dbReference type="PROSITE" id="PS51819"/>
    </source>
</evidence>
<sequence length="223" mass="25655">MNIKEMKLFTRKLNEMKDFYGDVLNLTIIKENQQAFTVRIGSTNLSFHKGDFESAPVYHVAINIPENKLVEAKEWISSKVNLNREEEDDEVYFEDWNAHAIYFEDPAGNILEFIARHNLNNRNEQPFSSLDLLNISEVGVVADEVIPLARILNEKGIPNFRPDGEGFTPVGDEHGLLIMVKTGRRWFFSNRFATFYPFEVLIEGIGWLKFTSRNHVVSGVNES</sequence>